<evidence type="ECO:0000256" key="8">
    <source>
        <dbReference type="ARBA" id="ARBA00022801"/>
    </source>
</evidence>
<keyword evidence="14" id="KW-1185">Reference proteome</keyword>
<keyword evidence="5" id="KW-0479">Metal-binding</keyword>
<dbReference type="Proteomes" id="UP000556165">
    <property type="component" value="Unassembled WGS sequence"/>
</dbReference>
<keyword evidence="8" id="KW-0378">Hydrolase</keyword>
<organism evidence="13 14">
    <name type="scientific">Phaetusa simplex</name>
    <name type="common">large-billed tern</name>
    <dbReference type="NCBI Taxonomy" id="297813"/>
    <lineage>
        <taxon>Eukaryota</taxon>
        <taxon>Metazoa</taxon>
        <taxon>Chordata</taxon>
        <taxon>Craniata</taxon>
        <taxon>Vertebrata</taxon>
        <taxon>Euteleostomi</taxon>
        <taxon>Archelosauria</taxon>
        <taxon>Archosauria</taxon>
        <taxon>Dinosauria</taxon>
        <taxon>Saurischia</taxon>
        <taxon>Theropoda</taxon>
        <taxon>Coelurosauria</taxon>
        <taxon>Aves</taxon>
        <taxon>Neognathae</taxon>
        <taxon>Neoaves</taxon>
        <taxon>Charadriiformes</taxon>
        <taxon>Laridae</taxon>
        <taxon>Phaetusa</taxon>
    </lineage>
</organism>
<feature type="non-terminal residue" evidence="13">
    <location>
        <position position="582"/>
    </location>
</feature>
<evidence type="ECO:0000256" key="3">
    <source>
        <dbReference type="ARBA" id="ARBA00012759"/>
    </source>
</evidence>
<protein>
    <recommendedName>
        <fullName evidence="3">ubiquitinyl hydrolase 1</fullName>
        <ecNumber evidence="3">3.4.19.12</ecNumber>
    </recommendedName>
</protein>
<dbReference type="PROSITE" id="PS50802">
    <property type="entry name" value="OTU"/>
    <property type="match status" value="1"/>
</dbReference>
<sequence>EKRLSRGISHASSTIVSLARSHVSSNGSSEHLLEMPICTFQLPDLTVYTEDFRSFIERDLIEQSMLVALEQAGRLNWWANVDPSCQRLLPLATTGDGNCLLHAASLGMWGFHDRDLMLRKSLYTLMDKGLEREALKRRWRWQQTQQNKESGLVYTEEEWQKEWNELIKLASSEPRVHYGTNGGGCGGYVEGTEVKNNTLRSSVKANCPEFFPAFAPIPFGGIYLPLEVPANKCHRSPLVLAYDQAHFSALVSMEQKEPTKDQAVIPFPPPEHKLLPVHFAVDPPPPWQWGKDDSDNVKLPPPVTGRLEPSQLEAKLHLLHSYMPPPRITLPCDMQAPLAQPESPPPSAGDDARSAAESAPPPKESVCSSSASNGGSRGCKDKEKPKKDRDTPPPKDKKRADSVANKPPPPGKTLGSKLKKNMAPPPHSKTIKGGVSNGPPPPLEKKKKGSLKSRTPPPEESSQGDLSAPVAPPPPGKAAPEKPSDPSPPPNDVRLSLSILRAAPPPERKFIFAGHLKTTPPPQYHEEMIQRYLLAPPPRFTAEQKQKEAETPPPGSAATAKKPEPEAPPPRGGEEVMLNPAY</sequence>
<feature type="compositionally biased region" description="Low complexity" evidence="11">
    <location>
        <begin position="365"/>
        <end position="374"/>
    </location>
</feature>
<evidence type="ECO:0000313" key="14">
    <source>
        <dbReference type="Proteomes" id="UP000556165"/>
    </source>
</evidence>
<evidence type="ECO:0000256" key="4">
    <source>
        <dbReference type="ARBA" id="ARBA00022670"/>
    </source>
</evidence>
<dbReference type="GO" id="GO:0004843">
    <property type="term" value="F:cysteine-type deubiquitinase activity"/>
    <property type="evidence" value="ECO:0007669"/>
    <property type="project" value="UniProtKB-EC"/>
</dbReference>
<proteinExistence type="inferred from homology"/>
<reference evidence="13 14" key="1">
    <citation type="submission" date="2019-09" db="EMBL/GenBank/DDBJ databases">
        <title>Bird 10,000 Genomes (B10K) Project - Family phase.</title>
        <authorList>
            <person name="Zhang G."/>
        </authorList>
    </citation>
    <scope>NUCLEOTIDE SEQUENCE [LARGE SCALE GENOMIC DNA]</scope>
    <source>
        <strain evidence="13">B10K-DU-009-16</strain>
        <tissue evidence="13">Muscle</tissue>
    </source>
</reference>
<dbReference type="GO" id="GO:0071108">
    <property type="term" value="P:protein K48-linked deubiquitination"/>
    <property type="evidence" value="ECO:0007669"/>
    <property type="project" value="TreeGrafter"/>
</dbReference>
<evidence type="ECO:0000256" key="11">
    <source>
        <dbReference type="SAM" id="MobiDB-lite"/>
    </source>
</evidence>
<dbReference type="EMBL" id="VZZW01004920">
    <property type="protein sequence ID" value="NXW39019.1"/>
    <property type="molecule type" value="Genomic_DNA"/>
</dbReference>
<dbReference type="PANTHER" id="PTHR13367:SF8">
    <property type="entry name" value="OTU DOMAIN-CONTAINING PROTEIN 7B"/>
    <property type="match status" value="1"/>
</dbReference>
<dbReference type="GO" id="GO:0070530">
    <property type="term" value="F:K63-linked polyubiquitin modification-dependent protein binding"/>
    <property type="evidence" value="ECO:0007669"/>
    <property type="project" value="TreeGrafter"/>
</dbReference>
<evidence type="ECO:0000256" key="9">
    <source>
        <dbReference type="ARBA" id="ARBA00022807"/>
    </source>
</evidence>
<dbReference type="GO" id="GO:0071947">
    <property type="term" value="P:protein deubiquitination involved in ubiquitin-dependent protein catabolic process"/>
    <property type="evidence" value="ECO:0007669"/>
    <property type="project" value="TreeGrafter"/>
</dbReference>
<dbReference type="GO" id="GO:0008270">
    <property type="term" value="F:zinc ion binding"/>
    <property type="evidence" value="ECO:0007669"/>
    <property type="project" value="UniProtKB-KW"/>
</dbReference>
<feature type="region of interest" description="Disordered" evidence="11">
    <location>
        <begin position="533"/>
        <end position="582"/>
    </location>
</feature>
<name>A0A7L4BN54_9CHAR</name>
<comment type="catalytic activity">
    <reaction evidence="1">
        <text>Thiol-dependent hydrolysis of ester, thioester, amide, peptide and isopeptide bonds formed by the C-terminal Gly of ubiquitin (a 76-residue protein attached to proteins as an intracellular targeting signal).</text>
        <dbReference type="EC" id="3.4.19.12"/>
    </reaction>
</comment>
<evidence type="ECO:0000256" key="1">
    <source>
        <dbReference type="ARBA" id="ARBA00000707"/>
    </source>
</evidence>
<dbReference type="GO" id="GO:0035871">
    <property type="term" value="P:protein K11-linked deubiquitination"/>
    <property type="evidence" value="ECO:0007669"/>
    <property type="project" value="TreeGrafter"/>
</dbReference>
<keyword evidence="7" id="KW-0833">Ubl conjugation pathway</keyword>
<accession>A0A7L4BN54</accession>
<evidence type="ECO:0000256" key="6">
    <source>
        <dbReference type="ARBA" id="ARBA00022771"/>
    </source>
</evidence>
<keyword evidence="4" id="KW-0645">Protease</keyword>
<comment type="caution">
    <text evidence="13">The sequence shown here is derived from an EMBL/GenBank/DDBJ whole genome shotgun (WGS) entry which is preliminary data.</text>
</comment>
<evidence type="ECO:0000313" key="13">
    <source>
        <dbReference type="EMBL" id="NXW39019.1"/>
    </source>
</evidence>
<keyword evidence="9" id="KW-0788">Thiol protease</keyword>
<comment type="similarity">
    <text evidence="2">Belongs to the peptidase C64 family.</text>
</comment>
<dbReference type="InterPro" id="IPR003323">
    <property type="entry name" value="OTU_dom"/>
</dbReference>
<evidence type="ECO:0000256" key="5">
    <source>
        <dbReference type="ARBA" id="ARBA00022723"/>
    </source>
</evidence>
<feature type="region of interest" description="Disordered" evidence="11">
    <location>
        <begin position="330"/>
        <end position="501"/>
    </location>
</feature>
<feature type="non-terminal residue" evidence="13">
    <location>
        <position position="1"/>
    </location>
</feature>
<dbReference type="PANTHER" id="PTHR13367">
    <property type="entry name" value="UBIQUITIN THIOESTERASE"/>
    <property type="match status" value="1"/>
</dbReference>
<dbReference type="GO" id="GO:0005737">
    <property type="term" value="C:cytoplasm"/>
    <property type="evidence" value="ECO:0007669"/>
    <property type="project" value="TreeGrafter"/>
</dbReference>
<gene>
    <name evidence="13" type="primary">Otud7b</name>
    <name evidence="13" type="ORF">PHASIM_R11186</name>
</gene>
<keyword evidence="6" id="KW-0863">Zinc-finger</keyword>
<dbReference type="InterPro" id="IPR051346">
    <property type="entry name" value="OTU_Deubiquitinase"/>
</dbReference>
<evidence type="ECO:0000259" key="12">
    <source>
        <dbReference type="PROSITE" id="PS50802"/>
    </source>
</evidence>
<dbReference type="GO" id="GO:0070536">
    <property type="term" value="P:protein K63-linked deubiquitination"/>
    <property type="evidence" value="ECO:0007669"/>
    <property type="project" value="TreeGrafter"/>
</dbReference>
<evidence type="ECO:0000256" key="10">
    <source>
        <dbReference type="ARBA" id="ARBA00022833"/>
    </source>
</evidence>
<evidence type="ECO:0000256" key="7">
    <source>
        <dbReference type="ARBA" id="ARBA00022786"/>
    </source>
</evidence>
<feature type="compositionally biased region" description="Basic and acidic residues" evidence="11">
    <location>
        <begin position="378"/>
        <end position="401"/>
    </location>
</feature>
<keyword evidence="10" id="KW-0862">Zinc</keyword>
<evidence type="ECO:0000256" key="2">
    <source>
        <dbReference type="ARBA" id="ARBA00005865"/>
    </source>
</evidence>
<dbReference type="AlphaFoldDB" id="A0A7L4BN54"/>
<dbReference type="GO" id="GO:0005634">
    <property type="term" value="C:nucleus"/>
    <property type="evidence" value="ECO:0007669"/>
    <property type="project" value="TreeGrafter"/>
</dbReference>
<dbReference type="Pfam" id="PF02338">
    <property type="entry name" value="OTU"/>
    <property type="match status" value="1"/>
</dbReference>
<dbReference type="EC" id="3.4.19.12" evidence="3"/>
<feature type="domain" description="OTU" evidence="12">
    <location>
        <begin position="88"/>
        <end position="253"/>
    </location>
</feature>